<keyword evidence="8" id="KW-0732">Signal</keyword>
<sequence length="72" mass="7554">MKKLICVLALMLSSFCTFAQDKAPTNSSGLSSISSTIEVIKNDCKARSPSTSEGDPDAWCCELCCNPACAGC</sequence>
<keyword evidence="3" id="KW-0964">Secreted</keyword>
<dbReference type="Pfam" id="PF02048">
    <property type="entry name" value="Enterotoxin_ST"/>
    <property type="match status" value="1"/>
</dbReference>
<evidence type="ECO:0000313" key="9">
    <source>
        <dbReference type="EMBL" id="NIL21951.1"/>
    </source>
</evidence>
<feature type="signal peptide" evidence="8">
    <location>
        <begin position="1"/>
        <end position="19"/>
    </location>
</feature>
<dbReference type="GO" id="GO:0090729">
    <property type="term" value="F:toxin activity"/>
    <property type="evidence" value="ECO:0007669"/>
    <property type="project" value="UniProtKB-KW"/>
</dbReference>
<reference evidence="9" key="1">
    <citation type="submission" date="2020-03" db="EMBL/GenBank/DDBJ databases">
        <authorList>
            <person name="Kislichkina A."/>
            <person name="Dentovskaya S."/>
            <person name="Shaikhutdinov R."/>
            <person name="Ivanov S."/>
            <person name="Sizova A."/>
            <person name="Solomentsev V."/>
            <person name="Bogun A."/>
        </authorList>
    </citation>
    <scope>NUCLEOTIDE SEQUENCE</scope>
    <source>
        <strain evidence="9">SCPM-O-B-7610</strain>
    </source>
</reference>
<evidence type="ECO:0000256" key="5">
    <source>
        <dbReference type="ARBA" id="ARBA00022861"/>
    </source>
</evidence>
<evidence type="ECO:0000256" key="8">
    <source>
        <dbReference type="SAM" id="SignalP"/>
    </source>
</evidence>
<evidence type="ECO:0000256" key="7">
    <source>
        <dbReference type="ARBA" id="ARBA00023157"/>
    </source>
</evidence>
<comment type="subcellular location">
    <subcellularLocation>
        <location evidence="1">Secreted</location>
    </subcellularLocation>
</comment>
<protein>
    <submittedName>
        <fullName evidence="9">ST-I family heat-stable enterotoxin</fullName>
    </submittedName>
</protein>
<dbReference type="Proteomes" id="UP000712947">
    <property type="component" value="Unassembled WGS sequence"/>
</dbReference>
<gene>
    <name evidence="9" type="ORF">HB991_05350</name>
</gene>
<dbReference type="InterPro" id="IPR001489">
    <property type="entry name" value="Heat-stable_enterotox_STa"/>
</dbReference>
<comment type="similarity">
    <text evidence="2">Belongs to the heat-stable enterotoxin family.</text>
</comment>
<name>A0AA44CJT4_YERMO</name>
<dbReference type="AlphaFoldDB" id="A0AA44CJT4"/>
<dbReference type="GO" id="GO:0005615">
    <property type="term" value="C:extracellular space"/>
    <property type="evidence" value="ECO:0007669"/>
    <property type="project" value="InterPro"/>
</dbReference>
<evidence type="ECO:0000256" key="1">
    <source>
        <dbReference type="ARBA" id="ARBA00004613"/>
    </source>
</evidence>
<dbReference type="EMBL" id="JAASAI010000003">
    <property type="protein sequence ID" value="NIL21951.1"/>
    <property type="molecule type" value="Genomic_DNA"/>
</dbReference>
<dbReference type="PROSITE" id="PS00273">
    <property type="entry name" value="ENTEROTOXIN_H_STABLE"/>
    <property type="match status" value="1"/>
</dbReference>
<accession>A0AA44CJT4</accession>
<keyword evidence="7" id="KW-1015">Disulfide bond</keyword>
<keyword evidence="5" id="KW-0260">Enterotoxin</keyword>
<keyword evidence="4" id="KW-0800">Toxin</keyword>
<feature type="chain" id="PRO_5041438173" evidence="8">
    <location>
        <begin position="20"/>
        <end position="72"/>
    </location>
</feature>
<evidence type="ECO:0000256" key="6">
    <source>
        <dbReference type="ARBA" id="ARBA00023026"/>
    </source>
</evidence>
<dbReference type="RefSeq" id="WP_072080020.1">
    <property type="nucleotide sequence ID" value="NZ_CABHYJ010000040.1"/>
</dbReference>
<evidence type="ECO:0000256" key="3">
    <source>
        <dbReference type="ARBA" id="ARBA00022525"/>
    </source>
</evidence>
<evidence type="ECO:0000256" key="2">
    <source>
        <dbReference type="ARBA" id="ARBA00007697"/>
    </source>
</evidence>
<dbReference type="InterPro" id="IPR019806">
    <property type="entry name" value="Heat-stable_enterotox_CS"/>
</dbReference>
<keyword evidence="6" id="KW-0843">Virulence</keyword>
<evidence type="ECO:0000256" key="4">
    <source>
        <dbReference type="ARBA" id="ARBA00022656"/>
    </source>
</evidence>
<evidence type="ECO:0000313" key="10">
    <source>
        <dbReference type="Proteomes" id="UP000712947"/>
    </source>
</evidence>
<comment type="caution">
    <text evidence="9">The sequence shown here is derived from an EMBL/GenBank/DDBJ whole genome shotgun (WGS) entry which is preliminary data.</text>
</comment>
<proteinExistence type="inferred from homology"/>
<organism evidence="9 10">
    <name type="scientific">Yersinia mollaretii</name>
    <dbReference type="NCBI Taxonomy" id="33060"/>
    <lineage>
        <taxon>Bacteria</taxon>
        <taxon>Pseudomonadati</taxon>
        <taxon>Pseudomonadota</taxon>
        <taxon>Gammaproteobacteria</taxon>
        <taxon>Enterobacterales</taxon>
        <taxon>Yersiniaceae</taxon>
        <taxon>Yersinia</taxon>
    </lineage>
</organism>